<keyword evidence="2" id="KW-1185">Reference proteome</keyword>
<gene>
    <name evidence="1" type="ORF">DSO57_1032945</name>
</gene>
<organism evidence="1 2">
    <name type="scientific">Entomophthora muscae</name>
    <dbReference type="NCBI Taxonomy" id="34485"/>
    <lineage>
        <taxon>Eukaryota</taxon>
        <taxon>Fungi</taxon>
        <taxon>Fungi incertae sedis</taxon>
        <taxon>Zoopagomycota</taxon>
        <taxon>Entomophthoromycotina</taxon>
        <taxon>Entomophthoromycetes</taxon>
        <taxon>Entomophthorales</taxon>
        <taxon>Entomophthoraceae</taxon>
        <taxon>Entomophthora</taxon>
    </lineage>
</organism>
<dbReference type="Proteomes" id="UP001165960">
    <property type="component" value="Unassembled WGS sequence"/>
</dbReference>
<name>A0ACC2T0G6_9FUNG</name>
<proteinExistence type="predicted"/>
<dbReference type="EMBL" id="QTSX02003803">
    <property type="protein sequence ID" value="KAJ9068025.1"/>
    <property type="molecule type" value="Genomic_DNA"/>
</dbReference>
<comment type="caution">
    <text evidence="1">The sequence shown here is derived from an EMBL/GenBank/DDBJ whole genome shotgun (WGS) entry which is preliminary data.</text>
</comment>
<protein>
    <submittedName>
        <fullName evidence="1">Uncharacterized protein</fullName>
    </submittedName>
</protein>
<reference evidence="1" key="1">
    <citation type="submission" date="2022-04" db="EMBL/GenBank/DDBJ databases">
        <title>Genome of the entomopathogenic fungus Entomophthora muscae.</title>
        <authorList>
            <person name="Elya C."/>
            <person name="Lovett B.R."/>
            <person name="Lee E."/>
            <person name="Macias A.M."/>
            <person name="Hajek A.E."/>
            <person name="De Bivort B.L."/>
            <person name="Kasson M.T."/>
            <person name="De Fine Licht H.H."/>
            <person name="Stajich J.E."/>
        </authorList>
    </citation>
    <scope>NUCLEOTIDE SEQUENCE</scope>
    <source>
        <strain evidence="1">Berkeley</strain>
    </source>
</reference>
<sequence>MTSSLGRFHAALIPCKYANAQVVSLLNGFNPRKMGCSAHCPFSPPTVAIAVPRAKGIKLVGSIFGMVL</sequence>
<accession>A0ACC2T0G6</accession>
<evidence type="ECO:0000313" key="1">
    <source>
        <dbReference type="EMBL" id="KAJ9068025.1"/>
    </source>
</evidence>
<evidence type="ECO:0000313" key="2">
    <source>
        <dbReference type="Proteomes" id="UP001165960"/>
    </source>
</evidence>